<organism evidence="1 2">
    <name type="scientific">Parabacteroides distasonis</name>
    <dbReference type="NCBI Taxonomy" id="823"/>
    <lineage>
        <taxon>Bacteria</taxon>
        <taxon>Pseudomonadati</taxon>
        <taxon>Bacteroidota</taxon>
        <taxon>Bacteroidia</taxon>
        <taxon>Bacteroidales</taxon>
        <taxon>Tannerellaceae</taxon>
        <taxon>Parabacteroides</taxon>
    </lineage>
</organism>
<sequence>MRIMKMRDVKMRPIFLLIVFILPTMAHAQWTEQDSLRLQEFLSGKEEIRLNPEFQKAIESGTFLRPDQPGTHMLSSPSELPITKDFSEYVQLDTLRRLTNYDSITPVLFMLLNFKSPSRSLAIQKQAHTIRLPKNQDWKEFKVGKVPMAANVKLTNIYSDVVKDGQRRGGVLATIRVYFDAEDLLETIFWKSARDKKRNRKRENTWKYYNDYP</sequence>
<protein>
    <recommendedName>
        <fullName evidence="3">DUF4858 domain-containing protein</fullName>
    </recommendedName>
</protein>
<accession>A0A173RNC0</accession>
<evidence type="ECO:0000313" key="1">
    <source>
        <dbReference type="EMBL" id="CUM79480.1"/>
    </source>
</evidence>
<evidence type="ECO:0008006" key="3">
    <source>
        <dbReference type="Google" id="ProtNLM"/>
    </source>
</evidence>
<gene>
    <name evidence="1" type="ORF">ERS852429_00606</name>
</gene>
<evidence type="ECO:0000313" key="2">
    <source>
        <dbReference type="Proteomes" id="UP000095591"/>
    </source>
</evidence>
<dbReference type="AlphaFoldDB" id="A0A173RNC0"/>
<dbReference type="EMBL" id="CYXP01000001">
    <property type="protein sequence ID" value="CUM79480.1"/>
    <property type="molecule type" value="Genomic_DNA"/>
</dbReference>
<proteinExistence type="predicted"/>
<reference evidence="1 2" key="1">
    <citation type="submission" date="2015-09" db="EMBL/GenBank/DDBJ databases">
        <authorList>
            <consortium name="Pathogen Informatics"/>
        </authorList>
    </citation>
    <scope>NUCLEOTIDE SEQUENCE [LARGE SCALE GENOMIC DNA]</scope>
    <source>
        <strain evidence="1 2">2789STDY5608872</strain>
    </source>
</reference>
<dbReference type="Proteomes" id="UP000095591">
    <property type="component" value="Unassembled WGS sequence"/>
</dbReference>
<name>A0A173RNC0_PARDI</name>